<reference evidence="19 20" key="1">
    <citation type="submission" date="2021-01" db="EMBL/GenBank/DDBJ databases">
        <title>Roseomonas sp. nov, a bacterium isolated from an oil production mixture in Yumen Oilfield.</title>
        <authorList>
            <person name="Wu D."/>
        </authorList>
    </citation>
    <scope>NUCLEOTIDE SEQUENCE [LARGE SCALE GENOMIC DNA]</scope>
    <source>
        <strain evidence="19 20">ROY-5-3</strain>
    </source>
</reference>
<dbReference type="Proteomes" id="UP000689967">
    <property type="component" value="Unassembled WGS sequence"/>
</dbReference>
<evidence type="ECO:0000256" key="9">
    <source>
        <dbReference type="ARBA" id="ARBA00022605"/>
    </source>
</evidence>
<dbReference type="InterPro" id="IPR004429">
    <property type="entry name" value="Isopropylmalate_DH"/>
</dbReference>
<dbReference type="SMART" id="SM01329">
    <property type="entry name" value="Iso_dh"/>
    <property type="match status" value="1"/>
</dbReference>
<evidence type="ECO:0000256" key="13">
    <source>
        <dbReference type="ARBA" id="ARBA00023027"/>
    </source>
</evidence>
<keyword evidence="12 16" id="KW-0560">Oxidoreductase</keyword>
<evidence type="ECO:0000256" key="8">
    <source>
        <dbReference type="ARBA" id="ARBA00022430"/>
    </source>
</evidence>
<comment type="subunit">
    <text evidence="5 17">Homodimer.</text>
</comment>
<sequence>MTASAANPPLNVLVLGGDGIGPEVTAQALRVLRHMQAKHDLAMRIEELPYGNATWRATGHLMPPETHAAVDRADAVLFGAVDSLDRTGMPAEERARGSLLSLRKRLGLFANLRPVRTERALDEVSPFKPRTLAGVDLCFVRELSGGVYYGQPRGIERDADGRRRGVNTHIYDEDQIIRAARFAFALARGRRGVLTSVDKANVMEAGALWRQVVTALHQDEFRDVRLDHMLADTCALMLNRDPKRFDVILTDNLFGDLLSDAAAGLAGSLGLLPSASLSAPRPDGRRRALYEPVHGSAPDIAGKGIANPLAAILSAAQLLRWSAGSEAAAAELERAVTAALEDGARTADIALPGEAVLGTAAMGDAVLARL</sequence>
<evidence type="ECO:0000256" key="5">
    <source>
        <dbReference type="ARBA" id="ARBA00011738"/>
    </source>
</evidence>
<evidence type="ECO:0000256" key="17">
    <source>
        <dbReference type="RuleBase" id="RU004445"/>
    </source>
</evidence>
<proteinExistence type="inferred from homology"/>
<keyword evidence="20" id="KW-1185">Reference proteome</keyword>
<dbReference type="PANTHER" id="PTHR42979">
    <property type="entry name" value="3-ISOPROPYLMALATE DEHYDROGENASE"/>
    <property type="match status" value="1"/>
</dbReference>
<dbReference type="InterPro" id="IPR024084">
    <property type="entry name" value="IsoPropMal-DH-like_dom"/>
</dbReference>
<dbReference type="Pfam" id="PF00180">
    <property type="entry name" value="Iso_dh"/>
    <property type="match status" value="1"/>
</dbReference>
<evidence type="ECO:0000256" key="7">
    <source>
        <dbReference type="ARBA" id="ARBA00019276"/>
    </source>
</evidence>
<dbReference type="GO" id="GO:0003862">
    <property type="term" value="F:3-isopropylmalate dehydrogenase activity"/>
    <property type="evidence" value="ECO:0007669"/>
    <property type="project" value="UniProtKB-EC"/>
</dbReference>
<dbReference type="RefSeq" id="WP_216872550.1">
    <property type="nucleotide sequence ID" value="NZ_JAERQM010000001.1"/>
</dbReference>
<evidence type="ECO:0000256" key="6">
    <source>
        <dbReference type="ARBA" id="ARBA00013101"/>
    </source>
</evidence>
<evidence type="ECO:0000256" key="2">
    <source>
        <dbReference type="ARBA" id="ARBA00001936"/>
    </source>
</evidence>
<dbReference type="PROSITE" id="PS00470">
    <property type="entry name" value="IDH_IMDH"/>
    <property type="match status" value="1"/>
</dbReference>
<evidence type="ECO:0000259" key="18">
    <source>
        <dbReference type="SMART" id="SM01329"/>
    </source>
</evidence>
<evidence type="ECO:0000256" key="4">
    <source>
        <dbReference type="ARBA" id="ARBA00008319"/>
    </source>
</evidence>
<keyword evidence="13 17" id="KW-0520">NAD</keyword>
<dbReference type="EMBL" id="JAERQM010000001">
    <property type="protein sequence ID" value="MBU8542193.1"/>
    <property type="molecule type" value="Genomic_DNA"/>
</dbReference>
<evidence type="ECO:0000256" key="10">
    <source>
        <dbReference type="ARBA" id="ARBA00022723"/>
    </source>
</evidence>
<feature type="domain" description="Isopropylmalate dehydrogenase-like" evidence="18">
    <location>
        <begin position="11"/>
        <end position="366"/>
    </location>
</feature>
<comment type="catalytic activity">
    <reaction evidence="1 17">
        <text>(2R,3S)-3-isopropylmalate + NAD(+) = 4-methyl-2-oxopentanoate + CO2 + NADH</text>
        <dbReference type="Rhea" id="RHEA:32271"/>
        <dbReference type="ChEBI" id="CHEBI:16526"/>
        <dbReference type="ChEBI" id="CHEBI:17865"/>
        <dbReference type="ChEBI" id="CHEBI:35121"/>
        <dbReference type="ChEBI" id="CHEBI:57540"/>
        <dbReference type="ChEBI" id="CHEBI:57945"/>
        <dbReference type="EC" id="1.1.1.85"/>
    </reaction>
</comment>
<evidence type="ECO:0000256" key="15">
    <source>
        <dbReference type="NCBIfam" id="TIGR00169"/>
    </source>
</evidence>
<evidence type="ECO:0000256" key="14">
    <source>
        <dbReference type="ARBA" id="ARBA00023304"/>
    </source>
</evidence>
<dbReference type="EC" id="1.1.1.85" evidence="6 15"/>
<keyword evidence="14 17" id="KW-0100">Branched-chain amino acid biosynthesis</keyword>
<keyword evidence="9" id="KW-0028">Amino-acid biosynthesis</keyword>
<dbReference type="PANTHER" id="PTHR42979:SF1">
    <property type="entry name" value="3-ISOPROPYLMALATE DEHYDROGENASE"/>
    <property type="match status" value="1"/>
</dbReference>
<evidence type="ECO:0000256" key="12">
    <source>
        <dbReference type="ARBA" id="ARBA00023002"/>
    </source>
</evidence>
<accession>A0ABS6H0J4</accession>
<protein>
    <recommendedName>
        <fullName evidence="7 15">3-isopropylmalate dehydrogenase</fullName>
        <ecNumber evidence="6 15">1.1.1.85</ecNumber>
    </recommendedName>
</protein>
<evidence type="ECO:0000313" key="20">
    <source>
        <dbReference type="Proteomes" id="UP000689967"/>
    </source>
</evidence>
<organism evidence="19 20">
    <name type="scientific">Falsiroseomonas oleicola</name>
    <dbReference type="NCBI Taxonomy" id="2801474"/>
    <lineage>
        <taxon>Bacteria</taxon>
        <taxon>Pseudomonadati</taxon>
        <taxon>Pseudomonadota</taxon>
        <taxon>Alphaproteobacteria</taxon>
        <taxon>Acetobacterales</taxon>
        <taxon>Roseomonadaceae</taxon>
        <taxon>Falsiroseomonas</taxon>
    </lineage>
</organism>
<keyword evidence="10 17" id="KW-0479">Metal-binding</keyword>
<evidence type="ECO:0000256" key="11">
    <source>
        <dbReference type="ARBA" id="ARBA00022842"/>
    </source>
</evidence>
<comment type="cofactor">
    <cofactor evidence="2">
        <name>Mn(2+)</name>
        <dbReference type="ChEBI" id="CHEBI:29035"/>
    </cofactor>
</comment>
<comment type="similarity">
    <text evidence="4">Belongs to the isocitrate and isopropylmalate dehydrogenases family. LeuB type 1 subfamily.</text>
</comment>
<comment type="function">
    <text evidence="17">Catalyzes the oxidation of 3-carboxy-2-hydroxy-4-methylpentanoate (3-isopropylmalate) to 3-carboxy-4-methyl-2-oxopentanoate. The product decarboxylates to 4-methyl-2 oxopentanoate.</text>
</comment>
<comment type="caution">
    <text evidence="19">The sequence shown here is derived from an EMBL/GenBank/DDBJ whole genome shotgun (WGS) entry which is preliminary data.</text>
</comment>
<evidence type="ECO:0000313" key="19">
    <source>
        <dbReference type="EMBL" id="MBU8542193.1"/>
    </source>
</evidence>
<gene>
    <name evidence="19" type="primary">leuB</name>
    <name evidence="19" type="ORF">JJQ90_00665</name>
</gene>
<keyword evidence="11" id="KW-0460">Magnesium</keyword>
<dbReference type="NCBIfam" id="TIGR00169">
    <property type="entry name" value="leuB"/>
    <property type="match status" value="1"/>
</dbReference>
<evidence type="ECO:0000256" key="3">
    <source>
        <dbReference type="ARBA" id="ARBA00004762"/>
    </source>
</evidence>
<comment type="cofactor">
    <cofactor evidence="17">
        <name>Mg(2+)</name>
        <dbReference type="ChEBI" id="CHEBI:18420"/>
    </cofactor>
    <cofactor evidence="17">
        <name>Mn(2+)</name>
        <dbReference type="ChEBI" id="CHEBI:29035"/>
    </cofactor>
    <text evidence="17">Binds 1 Mg(2+) or Mn(2+) ion per subunit.</text>
</comment>
<dbReference type="InterPro" id="IPR019818">
    <property type="entry name" value="IsoCit/isopropylmalate_DH_CS"/>
</dbReference>
<comment type="pathway">
    <text evidence="3 17">Amino-acid biosynthesis; L-leucine biosynthesis; L-leucine from 3-methyl-2-oxobutanoate: step 3/4.</text>
</comment>
<keyword evidence="8 17" id="KW-0432">Leucine biosynthesis</keyword>
<name>A0ABS6H0J4_9PROT</name>
<evidence type="ECO:0000256" key="16">
    <source>
        <dbReference type="RuleBase" id="RU004443"/>
    </source>
</evidence>
<evidence type="ECO:0000256" key="1">
    <source>
        <dbReference type="ARBA" id="ARBA00000624"/>
    </source>
</evidence>